<gene>
    <name evidence="2" type="ORF">I8J29_25070</name>
</gene>
<keyword evidence="3" id="KW-1185">Reference proteome</keyword>
<dbReference type="PANTHER" id="PTHR43649">
    <property type="entry name" value="ARABINOSE-BINDING PROTEIN-RELATED"/>
    <property type="match status" value="1"/>
</dbReference>
<dbReference type="Pfam" id="PF01547">
    <property type="entry name" value="SBP_bac_1"/>
    <property type="match status" value="1"/>
</dbReference>
<dbReference type="PROSITE" id="PS51257">
    <property type="entry name" value="PROKAR_LIPOPROTEIN"/>
    <property type="match status" value="1"/>
</dbReference>
<sequence>MKRKIISLGTLMTALLLVATACGSNSGGTAGNQAANGGGNNANAANAGADNGSAGGNAGPDEKITLKMMHLWPDGSNSAQNKMVTEIIKEYEEANPNVTITTEVLENEQYKSKLKVLSASNDLPDVGFTWAAGFMDPYVNGNMFAPVDDLLQGELKDKFVAGTTEAYAFGGKTYALPVELNIVPVYYNKDIFAKYNLQPPKTLDELKTIIKTLSDNKVTPITLGGKDAWPSSFWYMYLADRIGGPDVMDKAVAGSDFGDPSLLEAAKQAQELVNMNAFVKGYNGLSNDEAKSLFMNEQAAMFAMGTWEVPNYTTSADVPQAFKDKIGYFKFPAVDGGKGSVDDWVGGPGVGLFVSQNSKHVDEAKKFVSFFVRKWGEHSVTDAGVIPATKVDTSSVKLPQMFIDLLNELNQASKVTLYLDTQMKPGASDAHHNLVQALLGKAVTPEEFIKKQDDALKAGK</sequence>
<dbReference type="Gene3D" id="3.40.190.10">
    <property type="entry name" value="Periplasmic binding protein-like II"/>
    <property type="match status" value="2"/>
</dbReference>
<name>A0ABS3WGT4_9BACL</name>
<dbReference type="InterPro" id="IPR050490">
    <property type="entry name" value="Bact_solute-bd_prot1"/>
</dbReference>
<evidence type="ECO:0000256" key="1">
    <source>
        <dbReference type="SAM" id="SignalP"/>
    </source>
</evidence>
<protein>
    <submittedName>
        <fullName evidence="2">Extracellular solute-binding protein</fullName>
    </submittedName>
</protein>
<evidence type="ECO:0000313" key="3">
    <source>
        <dbReference type="Proteomes" id="UP000670947"/>
    </source>
</evidence>
<reference evidence="2 3" key="1">
    <citation type="submission" date="2021-03" db="EMBL/GenBank/DDBJ databases">
        <title>Paenibacillus artemisicola MWE-103 whole genome sequence.</title>
        <authorList>
            <person name="Ham Y.J."/>
        </authorList>
    </citation>
    <scope>NUCLEOTIDE SEQUENCE [LARGE SCALE GENOMIC DNA]</scope>
    <source>
        <strain evidence="2 3">MWE-103</strain>
    </source>
</reference>
<accession>A0ABS3WGT4</accession>
<dbReference type="EMBL" id="JAGGDJ010000034">
    <property type="protein sequence ID" value="MBO7747463.1"/>
    <property type="molecule type" value="Genomic_DNA"/>
</dbReference>
<dbReference type="RefSeq" id="WP_208850157.1">
    <property type="nucleotide sequence ID" value="NZ_JAGGDJ010000034.1"/>
</dbReference>
<keyword evidence="1" id="KW-0732">Signal</keyword>
<dbReference type="InterPro" id="IPR006059">
    <property type="entry name" value="SBP"/>
</dbReference>
<comment type="caution">
    <text evidence="2">The sequence shown here is derived from an EMBL/GenBank/DDBJ whole genome shotgun (WGS) entry which is preliminary data.</text>
</comment>
<evidence type="ECO:0000313" key="2">
    <source>
        <dbReference type="EMBL" id="MBO7747463.1"/>
    </source>
</evidence>
<dbReference type="PANTHER" id="PTHR43649:SF14">
    <property type="entry name" value="BLR3389 PROTEIN"/>
    <property type="match status" value="1"/>
</dbReference>
<proteinExistence type="predicted"/>
<dbReference type="Proteomes" id="UP000670947">
    <property type="component" value="Unassembled WGS sequence"/>
</dbReference>
<dbReference type="SUPFAM" id="SSF53850">
    <property type="entry name" value="Periplasmic binding protein-like II"/>
    <property type="match status" value="1"/>
</dbReference>
<feature type="signal peptide" evidence="1">
    <location>
        <begin position="1"/>
        <end position="23"/>
    </location>
</feature>
<feature type="chain" id="PRO_5045835475" evidence="1">
    <location>
        <begin position="24"/>
        <end position="460"/>
    </location>
</feature>
<organism evidence="2 3">
    <name type="scientific">Paenibacillus artemisiicola</name>
    <dbReference type="NCBI Taxonomy" id="1172618"/>
    <lineage>
        <taxon>Bacteria</taxon>
        <taxon>Bacillati</taxon>
        <taxon>Bacillota</taxon>
        <taxon>Bacilli</taxon>
        <taxon>Bacillales</taxon>
        <taxon>Paenibacillaceae</taxon>
        <taxon>Paenibacillus</taxon>
    </lineage>
</organism>